<dbReference type="AlphaFoldDB" id="A0A428KNN9"/>
<accession>A0A428KNN9</accession>
<evidence type="ECO:0000313" key="2">
    <source>
        <dbReference type="EMBL" id="RSK48066.1"/>
    </source>
</evidence>
<sequence length="210" mass="22325">MLISTLLLLLSGPAQAPDTTGTAPGYGGHTYAWGTLVPKRGPVVRVCLPTTDAGFEAVVPYYISLPASASLKPKLIAAANVRWVRVGNHYSALMQPDPKELGELAALRVAGPVEVFRVKTVPLPVASFMGSAPVLSTPASGSVTVGARWYLRRADGTILRIDPEKFASQVAGFLAADKELAQRVATRQPGYGLAELETVVRQYNQRAASR</sequence>
<dbReference type="OrthoDB" id="884597at2"/>
<organism evidence="2 3">
    <name type="scientific">Hymenobacter rigui</name>
    <dbReference type="NCBI Taxonomy" id="334424"/>
    <lineage>
        <taxon>Bacteria</taxon>
        <taxon>Pseudomonadati</taxon>
        <taxon>Bacteroidota</taxon>
        <taxon>Cytophagia</taxon>
        <taxon>Cytophagales</taxon>
        <taxon>Hymenobacteraceae</taxon>
        <taxon>Hymenobacter</taxon>
    </lineage>
</organism>
<dbReference type="RefSeq" id="WP_125420680.1">
    <property type="nucleotide sequence ID" value="NZ_RWIT01000006.1"/>
</dbReference>
<gene>
    <name evidence="2" type="ORF">EI291_13340</name>
</gene>
<dbReference type="EMBL" id="RWIT01000006">
    <property type="protein sequence ID" value="RSK48066.1"/>
    <property type="molecule type" value="Genomic_DNA"/>
</dbReference>
<keyword evidence="1" id="KW-0732">Signal</keyword>
<protein>
    <submittedName>
        <fullName evidence="2">Uncharacterized protein</fullName>
    </submittedName>
</protein>
<feature type="signal peptide" evidence="1">
    <location>
        <begin position="1"/>
        <end position="16"/>
    </location>
</feature>
<dbReference type="Proteomes" id="UP000273500">
    <property type="component" value="Unassembled WGS sequence"/>
</dbReference>
<comment type="caution">
    <text evidence="2">The sequence shown here is derived from an EMBL/GenBank/DDBJ whole genome shotgun (WGS) entry which is preliminary data.</text>
</comment>
<proteinExistence type="predicted"/>
<evidence type="ECO:0000313" key="3">
    <source>
        <dbReference type="Proteomes" id="UP000273500"/>
    </source>
</evidence>
<keyword evidence="3" id="KW-1185">Reference proteome</keyword>
<evidence type="ECO:0000256" key="1">
    <source>
        <dbReference type="SAM" id="SignalP"/>
    </source>
</evidence>
<name>A0A428KNN9_9BACT</name>
<feature type="chain" id="PRO_5019292126" evidence="1">
    <location>
        <begin position="17"/>
        <end position="210"/>
    </location>
</feature>
<reference evidence="2 3" key="1">
    <citation type="submission" date="2018-12" db="EMBL/GenBank/DDBJ databases">
        <authorList>
            <person name="Feng G."/>
            <person name="Zhu H."/>
        </authorList>
    </citation>
    <scope>NUCLEOTIDE SEQUENCE [LARGE SCALE GENOMIC DNA]</scope>
    <source>
        <strain evidence="2 3">KCTC 12533</strain>
    </source>
</reference>